<evidence type="ECO:0000259" key="6">
    <source>
        <dbReference type="PROSITE" id="PS50977"/>
    </source>
</evidence>
<dbReference type="InterPro" id="IPR050109">
    <property type="entry name" value="HTH-type_TetR-like_transc_reg"/>
</dbReference>
<dbReference type="GO" id="GO:0000976">
    <property type="term" value="F:transcription cis-regulatory region binding"/>
    <property type="evidence" value="ECO:0007669"/>
    <property type="project" value="TreeGrafter"/>
</dbReference>
<dbReference type="HOGENOM" id="CLU_069356_15_10_11"/>
<feature type="domain" description="HTH tetR-type" evidence="6">
    <location>
        <begin position="15"/>
        <end position="75"/>
    </location>
</feature>
<dbReference type="SUPFAM" id="SSF48498">
    <property type="entry name" value="Tetracyclin repressor-like, C-terminal domain"/>
    <property type="match status" value="1"/>
</dbReference>
<reference evidence="7 8" key="1">
    <citation type="journal article" date="2012" name="J. Bacteriol.">
        <title>Whole-Genome Sequence of Nocardiopsis alba Strain ATCC BAA-2165, Associated with Honeybees.</title>
        <authorList>
            <person name="Qiao J."/>
            <person name="Chen L."/>
            <person name="Li Y."/>
            <person name="Wang J."/>
            <person name="Zhang W."/>
            <person name="Chen S."/>
        </authorList>
    </citation>
    <scope>NUCLEOTIDE SEQUENCE [LARGE SCALE GENOMIC DNA]</scope>
    <source>
        <strain evidence="8">ATCC BAA-2165 / BE74</strain>
    </source>
</reference>
<evidence type="ECO:0000256" key="4">
    <source>
        <dbReference type="ARBA" id="ARBA00023163"/>
    </source>
</evidence>
<dbReference type="STRING" id="1205910.B005_2373"/>
<keyword evidence="1" id="KW-0678">Repressor</keyword>
<dbReference type="InterPro" id="IPR009057">
    <property type="entry name" value="Homeodomain-like_sf"/>
</dbReference>
<evidence type="ECO:0000256" key="5">
    <source>
        <dbReference type="PROSITE-ProRule" id="PRU00335"/>
    </source>
</evidence>
<dbReference type="PANTHER" id="PTHR30055">
    <property type="entry name" value="HTH-TYPE TRANSCRIPTIONAL REGULATOR RUTR"/>
    <property type="match status" value="1"/>
</dbReference>
<dbReference type="Proteomes" id="UP000003779">
    <property type="component" value="Chromosome"/>
</dbReference>
<dbReference type="AlphaFoldDB" id="J7LDJ1"/>
<dbReference type="Gene3D" id="1.10.357.10">
    <property type="entry name" value="Tetracycline Repressor, domain 2"/>
    <property type="match status" value="1"/>
</dbReference>
<dbReference type="eggNOG" id="COG1309">
    <property type="taxonomic scope" value="Bacteria"/>
</dbReference>
<name>J7LDJ1_NOCAA</name>
<dbReference type="KEGG" id="nal:B005_2373"/>
<gene>
    <name evidence="7" type="ordered locus">B005_2373</name>
</gene>
<dbReference type="Pfam" id="PF13977">
    <property type="entry name" value="TetR_C_6"/>
    <property type="match status" value="1"/>
</dbReference>
<dbReference type="GO" id="GO:0003700">
    <property type="term" value="F:DNA-binding transcription factor activity"/>
    <property type="evidence" value="ECO:0007669"/>
    <property type="project" value="TreeGrafter"/>
</dbReference>
<dbReference type="PROSITE" id="PS50977">
    <property type="entry name" value="HTH_TETR_2"/>
    <property type="match status" value="1"/>
</dbReference>
<dbReference type="SUPFAM" id="SSF46689">
    <property type="entry name" value="Homeodomain-like"/>
    <property type="match status" value="1"/>
</dbReference>
<keyword evidence="3 5" id="KW-0238">DNA-binding</keyword>
<dbReference type="InterPro" id="IPR036271">
    <property type="entry name" value="Tet_transcr_reg_TetR-rel_C_sf"/>
</dbReference>
<reference evidence="8" key="2">
    <citation type="submission" date="2012-08" db="EMBL/GenBank/DDBJ databases">
        <title>Whole-genome sequence of Nocardiopsis alba strain ATCC BAA-2165 associated with honeybees.</title>
        <authorList>
            <person name="Qiao J."/>
            <person name="Chen L."/>
            <person name="Li Y."/>
            <person name="Wang J."/>
            <person name="Zhang W."/>
            <person name="Chen S."/>
        </authorList>
    </citation>
    <scope>NUCLEOTIDE SEQUENCE [LARGE SCALE GENOMIC DNA]</scope>
    <source>
        <strain evidence="8">ATCC BAA-2165 / BE74</strain>
    </source>
</reference>
<organism evidence="7 8">
    <name type="scientific">Nocardiopsis alba (strain ATCC BAA-2165 / BE74)</name>
    <dbReference type="NCBI Taxonomy" id="1205910"/>
    <lineage>
        <taxon>Bacteria</taxon>
        <taxon>Bacillati</taxon>
        <taxon>Actinomycetota</taxon>
        <taxon>Actinomycetes</taxon>
        <taxon>Streptosporangiales</taxon>
        <taxon>Nocardiopsidaceae</taxon>
        <taxon>Nocardiopsis</taxon>
    </lineage>
</organism>
<feature type="DNA-binding region" description="H-T-H motif" evidence="5">
    <location>
        <begin position="38"/>
        <end position="57"/>
    </location>
</feature>
<dbReference type="Pfam" id="PF00440">
    <property type="entry name" value="TetR_N"/>
    <property type="match status" value="1"/>
</dbReference>
<dbReference type="EMBL" id="CP003788">
    <property type="protein sequence ID" value="AFR08557.1"/>
    <property type="molecule type" value="Genomic_DNA"/>
</dbReference>
<evidence type="ECO:0000256" key="1">
    <source>
        <dbReference type="ARBA" id="ARBA00022491"/>
    </source>
</evidence>
<dbReference type="InterPro" id="IPR039538">
    <property type="entry name" value="BetI_C"/>
</dbReference>
<accession>J7LDJ1</accession>
<keyword evidence="4" id="KW-0804">Transcription</keyword>
<dbReference type="InterPro" id="IPR001647">
    <property type="entry name" value="HTH_TetR"/>
</dbReference>
<sequence>MGMNRRTRGRGADHERRRLEIVDAVLSVVEENGLAAVSQSSVAARADVSPGRVQHYFPARHELIEAAFDRANALSAARIAERSGSETEPRRMLEVVLTELIPYDTFTRTHLRVRQSFTALALSEEAIASRMRCDYERLYEELADLLRRDRESGRVPAETDPRDEAVSLVALAEGFAYHVLLDLIDPAVPRARVLGAIADLYGSGEGRATTDPEG</sequence>
<evidence type="ECO:0000256" key="3">
    <source>
        <dbReference type="ARBA" id="ARBA00023125"/>
    </source>
</evidence>
<proteinExistence type="predicted"/>
<dbReference type="PANTHER" id="PTHR30055:SF234">
    <property type="entry name" value="HTH-TYPE TRANSCRIPTIONAL REGULATOR BETI"/>
    <property type="match status" value="1"/>
</dbReference>
<evidence type="ECO:0000313" key="7">
    <source>
        <dbReference type="EMBL" id="AFR08557.1"/>
    </source>
</evidence>
<evidence type="ECO:0000313" key="8">
    <source>
        <dbReference type="Proteomes" id="UP000003779"/>
    </source>
</evidence>
<evidence type="ECO:0000256" key="2">
    <source>
        <dbReference type="ARBA" id="ARBA00023015"/>
    </source>
</evidence>
<keyword evidence="2" id="KW-0805">Transcription regulation</keyword>
<protein>
    <submittedName>
        <fullName evidence="7">Bacterial regulatory s, tetR family protein</fullName>
    </submittedName>
</protein>
<dbReference type="PATRIC" id="fig|1205910.3.peg.2237"/>